<dbReference type="Proteomes" id="UP000257144">
    <property type="component" value="Unassembled WGS sequence"/>
</dbReference>
<evidence type="ECO:0000256" key="4">
    <source>
        <dbReference type="ARBA" id="ARBA00023136"/>
    </source>
</evidence>
<evidence type="ECO:0000256" key="2">
    <source>
        <dbReference type="ARBA" id="ARBA00022692"/>
    </source>
</evidence>
<dbReference type="HAMAP" id="MF_01536">
    <property type="entry name" value="UPF0344"/>
    <property type="match status" value="1"/>
</dbReference>
<comment type="subcellular location">
    <subcellularLocation>
        <location evidence="5">Cell membrane</location>
        <topology evidence="5">Multi-pass membrane protein</topology>
    </subcellularLocation>
</comment>
<evidence type="ECO:0000313" key="6">
    <source>
        <dbReference type="EMBL" id="RDU35538.1"/>
    </source>
</evidence>
<dbReference type="OrthoDB" id="2365314at2"/>
<dbReference type="AlphaFoldDB" id="A0A3D8GMB4"/>
<accession>A0A3D8GMB4</accession>
<reference evidence="6 7" key="1">
    <citation type="submission" date="2018-07" db="EMBL/GenBank/DDBJ databases">
        <title>Bacillus sp. YLB-04 draft genome sequence.</title>
        <authorList>
            <person name="Yu L."/>
            <person name="Tang X."/>
        </authorList>
    </citation>
    <scope>NUCLEOTIDE SEQUENCE [LARGE SCALE GENOMIC DNA]</scope>
    <source>
        <strain evidence="6 7">YLB-04</strain>
    </source>
</reference>
<dbReference type="RefSeq" id="WP_115453322.1">
    <property type="nucleotide sequence ID" value="NZ_QNQT01000009.1"/>
</dbReference>
<keyword evidence="4 5" id="KW-0472">Membrane</keyword>
<evidence type="ECO:0000256" key="1">
    <source>
        <dbReference type="ARBA" id="ARBA00022475"/>
    </source>
</evidence>
<feature type="transmembrane region" description="Helical" evidence="5">
    <location>
        <begin position="61"/>
        <end position="81"/>
    </location>
</feature>
<dbReference type="Pfam" id="PF07457">
    <property type="entry name" value="DUF1516"/>
    <property type="match status" value="1"/>
</dbReference>
<feature type="transmembrane region" description="Helical" evidence="5">
    <location>
        <begin position="6"/>
        <end position="24"/>
    </location>
</feature>
<keyword evidence="7" id="KW-1185">Reference proteome</keyword>
<comment type="similarity">
    <text evidence="5">Belongs to the UPF0344 family.</text>
</comment>
<protein>
    <recommendedName>
        <fullName evidence="5">UPF0344 protein DRW41_17530</fullName>
    </recommendedName>
</protein>
<keyword evidence="3 5" id="KW-1133">Transmembrane helix</keyword>
<evidence type="ECO:0000256" key="5">
    <source>
        <dbReference type="HAMAP-Rule" id="MF_01536"/>
    </source>
</evidence>
<name>A0A3D8GMB4_9BACI</name>
<dbReference type="EMBL" id="QNQT01000009">
    <property type="protein sequence ID" value="RDU35538.1"/>
    <property type="molecule type" value="Genomic_DNA"/>
</dbReference>
<evidence type="ECO:0000256" key="3">
    <source>
        <dbReference type="ARBA" id="ARBA00022989"/>
    </source>
</evidence>
<organism evidence="6 7">
    <name type="scientific">Neobacillus piezotolerans</name>
    <dbReference type="NCBI Taxonomy" id="2259171"/>
    <lineage>
        <taxon>Bacteria</taxon>
        <taxon>Bacillati</taxon>
        <taxon>Bacillota</taxon>
        <taxon>Bacilli</taxon>
        <taxon>Bacillales</taxon>
        <taxon>Bacillaceae</taxon>
        <taxon>Neobacillus</taxon>
    </lineage>
</organism>
<feature type="transmembrane region" description="Helical" evidence="5">
    <location>
        <begin position="36"/>
        <end position="55"/>
    </location>
</feature>
<dbReference type="GO" id="GO:0005886">
    <property type="term" value="C:plasma membrane"/>
    <property type="evidence" value="ECO:0007669"/>
    <property type="project" value="UniProtKB-SubCell"/>
</dbReference>
<proteinExistence type="inferred from homology"/>
<sequence>MPHAHITTWVLGAILFFVALSMYKGGNQKGAKITHMILRVFYLLILATGFIMLFSLSKISLLYVLKAAVGLWIIAIMEFLLMKTGKREPRKVLWIQLIIAFILVLLLGFSLPLGFDWF</sequence>
<comment type="caution">
    <text evidence="6">The sequence shown here is derived from an EMBL/GenBank/DDBJ whole genome shotgun (WGS) entry which is preliminary data.</text>
</comment>
<feature type="transmembrane region" description="Helical" evidence="5">
    <location>
        <begin position="93"/>
        <end position="115"/>
    </location>
</feature>
<keyword evidence="2 5" id="KW-0812">Transmembrane</keyword>
<evidence type="ECO:0000313" key="7">
    <source>
        <dbReference type="Proteomes" id="UP000257144"/>
    </source>
</evidence>
<dbReference type="InterPro" id="IPR010899">
    <property type="entry name" value="UPF0344"/>
</dbReference>
<keyword evidence="1 5" id="KW-1003">Cell membrane</keyword>
<gene>
    <name evidence="6" type="ORF">DRW41_17530</name>
</gene>